<dbReference type="AlphaFoldDB" id="A0A3N4HPR3"/>
<evidence type="ECO:0000256" key="3">
    <source>
        <dbReference type="ARBA" id="ARBA00026117"/>
    </source>
</evidence>
<evidence type="ECO:0000313" key="6">
    <source>
        <dbReference type="EMBL" id="RPA75813.1"/>
    </source>
</evidence>
<comment type="catalytic activity">
    <reaction evidence="5">
        <text>a (2E,4Z)-dienoyl-CoA + NADPH + H(+) = a 4,5-saturated-(3E)-enoyl-CoA + NADP(+)</text>
        <dbReference type="Rhea" id="RHEA:61892"/>
        <dbReference type="ChEBI" id="CHEBI:15378"/>
        <dbReference type="ChEBI" id="CHEBI:57783"/>
        <dbReference type="ChEBI" id="CHEBI:58349"/>
        <dbReference type="ChEBI" id="CHEBI:85099"/>
        <dbReference type="ChEBI" id="CHEBI:85493"/>
        <dbReference type="EC" id="1.3.1.124"/>
    </reaction>
</comment>
<dbReference type="EC" id="1.3.1.124" evidence="3"/>
<dbReference type="GO" id="GO:0005777">
    <property type="term" value="C:peroxisome"/>
    <property type="evidence" value="ECO:0007669"/>
    <property type="project" value="TreeGrafter"/>
</dbReference>
<dbReference type="InterPro" id="IPR045017">
    <property type="entry name" value="DECR2-like"/>
</dbReference>
<keyword evidence="2" id="KW-0560">Oxidoreductase</keyword>
<keyword evidence="7" id="KW-1185">Reference proteome</keyword>
<dbReference type="SUPFAM" id="SSF51735">
    <property type="entry name" value="NAD(P)-binding Rossmann-fold domains"/>
    <property type="match status" value="1"/>
</dbReference>
<dbReference type="PANTHER" id="PTHR43296:SF2">
    <property type="entry name" value="PEROXISOMAL 2,4-DIENOYL-COA REDUCTASE [(3E)-ENOYL-COA-PRODUCING]"/>
    <property type="match status" value="1"/>
</dbReference>
<gene>
    <name evidence="6" type="ORF">BJ508DRAFT_214171</name>
</gene>
<evidence type="ECO:0000313" key="7">
    <source>
        <dbReference type="Proteomes" id="UP000275078"/>
    </source>
</evidence>
<organism evidence="6 7">
    <name type="scientific">Ascobolus immersus RN42</name>
    <dbReference type="NCBI Taxonomy" id="1160509"/>
    <lineage>
        <taxon>Eukaryota</taxon>
        <taxon>Fungi</taxon>
        <taxon>Dikarya</taxon>
        <taxon>Ascomycota</taxon>
        <taxon>Pezizomycotina</taxon>
        <taxon>Pezizomycetes</taxon>
        <taxon>Pezizales</taxon>
        <taxon>Ascobolaceae</taxon>
        <taxon>Ascobolus</taxon>
    </lineage>
</organism>
<evidence type="ECO:0000256" key="5">
    <source>
        <dbReference type="ARBA" id="ARBA00048340"/>
    </source>
</evidence>
<protein>
    <recommendedName>
        <fullName evidence="3">2,4-dienoyl-CoA reductase [(3E)-enoyl-CoA-producing]</fullName>
        <ecNumber evidence="3">1.3.1.124</ecNumber>
    </recommendedName>
</protein>
<dbReference type="OrthoDB" id="2136131at2759"/>
<keyword evidence="1" id="KW-0521">NADP</keyword>
<reference evidence="6 7" key="1">
    <citation type="journal article" date="2018" name="Nat. Ecol. Evol.">
        <title>Pezizomycetes genomes reveal the molecular basis of ectomycorrhizal truffle lifestyle.</title>
        <authorList>
            <person name="Murat C."/>
            <person name="Payen T."/>
            <person name="Noel B."/>
            <person name="Kuo A."/>
            <person name="Morin E."/>
            <person name="Chen J."/>
            <person name="Kohler A."/>
            <person name="Krizsan K."/>
            <person name="Balestrini R."/>
            <person name="Da Silva C."/>
            <person name="Montanini B."/>
            <person name="Hainaut M."/>
            <person name="Levati E."/>
            <person name="Barry K.W."/>
            <person name="Belfiori B."/>
            <person name="Cichocki N."/>
            <person name="Clum A."/>
            <person name="Dockter R.B."/>
            <person name="Fauchery L."/>
            <person name="Guy J."/>
            <person name="Iotti M."/>
            <person name="Le Tacon F."/>
            <person name="Lindquist E.A."/>
            <person name="Lipzen A."/>
            <person name="Malagnac F."/>
            <person name="Mello A."/>
            <person name="Molinier V."/>
            <person name="Miyauchi S."/>
            <person name="Poulain J."/>
            <person name="Riccioni C."/>
            <person name="Rubini A."/>
            <person name="Sitrit Y."/>
            <person name="Splivallo R."/>
            <person name="Traeger S."/>
            <person name="Wang M."/>
            <person name="Zifcakova L."/>
            <person name="Wipf D."/>
            <person name="Zambonelli A."/>
            <person name="Paolocci F."/>
            <person name="Nowrousian M."/>
            <person name="Ottonello S."/>
            <person name="Baldrian P."/>
            <person name="Spatafora J.W."/>
            <person name="Henrissat B."/>
            <person name="Nagy L.G."/>
            <person name="Aury J.M."/>
            <person name="Wincker P."/>
            <person name="Grigoriev I.V."/>
            <person name="Bonfante P."/>
            <person name="Martin F.M."/>
        </authorList>
    </citation>
    <scope>NUCLEOTIDE SEQUENCE [LARGE SCALE GENOMIC DNA]</scope>
    <source>
        <strain evidence="6 7">RN42</strain>
    </source>
</reference>
<accession>A0A3N4HPR3</accession>
<dbReference type="Gene3D" id="3.40.50.720">
    <property type="entry name" value="NAD(P)-binding Rossmann-like Domain"/>
    <property type="match status" value="1"/>
</dbReference>
<dbReference type="GO" id="GO:0009062">
    <property type="term" value="P:fatty acid catabolic process"/>
    <property type="evidence" value="ECO:0007669"/>
    <property type="project" value="InterPro"/>
</dbReference>
<dbReference type="PANTHER" id="PTHR43296">
    <property type="entry name" value="PEROXISOMAL 2,4-DIENOYL-COA REDUCTASE"/>
    <property type="match status" value="1"/>
</dbReference>
<dbReference type="Pfam" id="PF13561">
    <property type="entry name" value="adh_short_C2"/>
    <property type="match status" value="1"/>
</dbReference>
<comment type="catalytic activity">
    <reaction evidence="4">
        <text>a (2E,4E)-dienoyl-CoA + NADPH + H(+) = a 4,5-saturated-(3E)-enoyl-CoA + NADP(+)</text>
        <dbReference type="Rhea" id="RHEA:45912"/>
        <dbReference type="ChEBI" id="CHEBI:15378"/>
        <dbReference type="ChEBI" id="CHEBI:57783"/>
        <dbReference type="ChEBI" id="CHEBI:58349"/>
        <dbReference type="ChEBI" id="CHEBI:85101"/>
        <dbReference type="ChEBI" id="CHEBI:85493"/>
        <dbReference type="EC" id="1.3.1.124"/>
    </reaction>
</comment>
<dbReference type="EMBL" id="ML119756">
    <property type="protein sequence ID" value="RPA75813.1"/>
    <property type="molecule type" value="Genomic_DNA"/>
</dbReference>
<dbReference type="PRINTS" id="PR00081">
    <property type="entry name" value="GDHRDH"/>
</dbReference>
<name>A0A3N4HPR3_ASCIM</name>
<dbReference type="GO" id="GO:0008670">
    <property type="term" value="F:2,4-dienoyl-CoA reductase (NADPH) activity"/>
    <property type="evidence" value="ECO:0007669"/>
    <property type="project" value="InterPro"/>
</dbReference>
<dbReference type="STRING" id="1160509.A0A3N4HPR3"/>
<dbReference type="Proteomes" id="UP000275078">
    <property type="component" value="Unassembled WGS sequence"/>
</dbReference>
<dbReference type="InterPro" id="IPR002347">
    <property type="entry name" value="SDR_fam"/>
</dbReference>
<dbReference type="InterPro" id="IPR036291">
    <property type="entry name" value="NAD(P)-bd_dom_sf"/>
</dbReference>
<evidence type="ECO:0000256" key="1">
    <source>
        <dbReference type="ARBA" id="ARBA00022857"/>
    </source>
</evidence>
<evidence type="ECO:0000256" key="2">
    <source>
        <dbReference type="ARBA" id="ARBA00023002"/>
    </source>
</evidence>
<proteinExistence type="predicted"/>
<sequence length="297" mass="31142">MVKQYVSKNTWAPGIFDGKVVFCTGGAGDICSGQVEALVSLGANAVILGRRQEATQKRASEIAAIRPGAQVLGLGGIDVRSVQALEGAVATTIEKLGRIDFVICGAAGNFLSTVENLSANAFKSVIDIDLLGSYNTVKATLAEVKKRKGRYLFVSATMHYTGMPYQSHAIAAKAAIDALSGALSIELGPYGVTSNTLAPGPIAGTEGMARLAQASQLDKLTRNIPLQRMGEVSDIADATVFLFSPAANWITGTGIVVDGGAWRRQSNHEPYPEIVMSGEPVADVAGQKGKHLQRAKL</sequence>
<evidence type="ECO:0000256" key="4">
    <source>
        <dbReference type="ARBA" id="ARBA00048009"/>
    </source>
</evidence>